<protein>
    <submittedName>
        <fullName evidence="2">Restriction endonuclease</fullName>
    </submittedName>
</protein>
<keyword evidence="3" id="KW-1185">Reference proteome</keyword>
<gene>
    <name evidence="2" type="ORF">GTZ99_14455</name>
</gene>
<dbReference type="InterPro" id="IPR011856">
    <property type="entry name" value="tRNA_endonuc-like_dom_sf"/>
</dbReference>
<name>A0ABW9XGS6_9SPHN</name>
<dbReference type="InterPro" id="IPR011335">
    <property type="entry name" value="Restrct_endonuc-II-like"/>
</dbReference>
<feature type="domain" description="Restriction endonuclease type IV Mrr" evidence="1">
    <location>
        <begin position="195"/>
        <end position="306"/>
    </location>
</feature>
<evidence type="ECO:0000259" key="1">
    <source>
        <dbReference type="Pfam" id="PF04471"/>
    </source>
</evidence>
<keyword evidence="2" id="KW-0255">Endonuclease</keyword>
<dbReference type="EMBL" id="JAAAPO010000006">
    <property type="protein sequence ID" value="NBC37754.1"/>
    <property type="molecule type" value="Genomic_DNA"/>
</dbReference>
<keyword evidence="2" id="KW-0540">Nuclease</keyword>
<dbReference type="Proteomes" id="UP000753724">
    <property type="component" value="Unassembled WGS sequence"/>
</dbReference>
<dbReference type="PANTHER" id="PTHR30015">
    <property type="entry name" value="MRR RESTRICTION SYSTEM PROTEIN"/>
    <property type="match status" value="1"/>
</dbReference>
<dbReference type="SUPFAM" id="SSF52980">
    <property type="entry name" value="Restriction endonuclease-like"/>
    <property type="match status" value="1"/>
</dbReference>
<comment type="caution">
    <text evidence="2">The sequence shown here is derived from an EMBL/GenBank/DDBJ whole genome shotgun (WGS) entry which is preliminary data.</text>
</comment>
<reference evidence="3" key="1">
    <citation type="submission" date="2020-01" db="EMBL/GenBank/DDBJ databases">
        <title>Sphingomonas sp. strain CSW-10.</title>
        <authorList>
            <person name="Chen W.-M."/>
        </authorList>
    </citation>
    <scope>NUCLEOTIDE SEQUENCE [LARGE SCALE GENOMIC DNA]</scope>
    <source>
        <strain evidence="3">FSY-8</strain>
    </source>
</reference>
<dbReference type="GO" id="GO:0004519">
    <property type="term" value="F:endonuclease activity"/>
    <property type="evidence" value="ECO:0007669"/>
    <property type="project" value="UniProtKB-KW"/>
</dbReference>
<proteinExistence type="predicted"/>
<evidence type="ECO:0000313" key="2">
    <source>
        <dbReference type="EMBL" id="NBC37754.1"/>
    </source>
</evidence>
<evidence type="ECO:0000313" key="3">
    <source>
        <dbReference type="Proteomes" id="UP000753724"/>
    </source>
</evidence>
<dbReference type="PANTHER" id="PTHR30015:SF7">
    <property type="entry name" value="TYPE IV METHYL-DIRECTED RESTRICTION ENZYME ECOKMRR"/>
    <property type="match status" value="1"/>
</dbReference>
<accession>A0ABW9XGS6</accession>
<organism evidence="2 3">
    <name type="scientific">Novosphingobium ovatum</name>
    <dbReference type="NCBI Taxonomy" id="1908523"/>
    <lineage>
        <taxon>Bacteria</taxon>
        <taxon>Pseudomonadati</taxon>
        <taxon>Pseudomonadota</taxon>
        <taxon>Alphaproteobacteria</taxon>
        <taxon>Sphingomonadales</taxon>
        <taxon>Sphingomonadaceae</taxon>
        <taxon>Novosphingobium</taxon>
    </lineage>
</organism>
<dbReference type="InterPro" id="IPR007560">
    <property type="entry name" value="Restrct_endonuc_IV_Mrr"/>
</dbReference>
<dbReference type="InterPro" id="IPR052906">
    <property type="entry name" value="Type_IV_Methyl-Rstrct_Enzyme"/>
</dbReference>
<sequence length="334" mass="37135">MPAWVGDDPVEKGWVYIGWPDLGDIFKIPANREAFKEALVKAYPDKKPGSVPVDAGTLYRFTHEVQAGDYIVYPSKHNRMVNIGRVTAKMGHEPDPELGDDDLPNWRGVEWLGHPFPRDEFSQAALNEIGSFITLFSVRTNGAEFLAKVGVAAGKTEPAAVIEETPLPDDEVSQKATQVAEESTADFIIRRLHTELSGYDFEDFVAHLMECMGYYARKTQKSGDGGVDVIAHTDKLGFQPPIVKIQCKRQTGQIGEQLVSQLLGTLGEGEFALFVTLGSYSAPARARERNTPRLRLVDGEQLVEMIQAAYPKMSPRYRRILPLKQIYVPDLTGE</sequence>
<dbReference type="Pfam" id="PF04471">
    <property type="entry name" value="Mrr_cat"/>
    <property type="match status" value="1"/>
</dbReference>
<dbReference type="Gene3D" id="3.40.1350.10">
    <property type="match status" value="1"/>
</dbReference>
<keyword evidence="2" id="KW-0378">Hydrolase</keyword>